<dbReference type="GO" id="GO:0016301">
    <property type="term" value="F:kinase activity"/>
    <property type="evidence" value="ECO:0007669"/>
    <property type="project" value="UniProtKB-KW"/>
</dbReference>
<evidence type="ECO:0000259" key="12">
    <source>
        <dbReference type="PROSITE" id="PS50885"/>
    </source>
</evidence>
<dbReference type="SUPFAM" id="SSF55874">
    <property type="entry name" value="ATPase domain of HSP90 chaperone/DNA topoisomerase II/histidine kinase"/>
    <property type="match status" value="1"/>
</dbReference>
<dbReference type="EMBL" id="BAAARY010000001">
    <property type="protein sequence ID" value="GAA2511369.1"/>
    <property type="molecule type" value="Genomic_DNA"/>
</dbReference>
<dbReference type="SMART" id="SM00388">
    <property type="entry name" value="HisKA"/>
    <property type="match status" value="1"/>
</dbReference>
<organism evidence="13 14">
    <name type="scientific">Pilimelia columellifera subsp. columellifera</name>
    <dbReference type="NCBI Taxonomy" id="706583"/>
    <lineage>
        <taxon>Bacteria</taxon>
        <taxon>Bacillati</taxon>
        <taxon>Actinomycetota</taxon>
        <taxon>Actinomycetes</taxon>
        <taxon>Micromonosporales</taxon>
        <taxon>Micromonosporaceae</taxon>
        <taxon>Pilimelia</taxon>
    </lineage>
</organism>
<dbReference type="InterPro" id="IPR004358">
    <property type="entry name" value="Sig_transdc_His_kin-like_C"/>
</dbReference>
<dbReference type="Pfam" id="PF00512">
    <property type="entry name" value="HisKA"/>
    <property type="match status" value="1"/>
</dbReference>
<name>A0ABN3MYS4_9ACTN</name>
<dbReference type="InterPro" id="IPR036097">
    <property type="entry name" value="HisK_dim/P_sf"/>
</dbReference>
<evidence type="ECO:0000256" key="5">
    <source>
        <dbReference type="ARBA" id="ARBA00022679"/>
    </source>
</evidence>
<evidence type="ECO:0000256" key="3">
    <source>
        <dbReference type="ARBA" id="ARBA00012438"/>
    </source>
</evidence>
<feature type="domain" description="HAMP" evidence="12">
    <location>
        <begin position="166"/>
        <end position="219"/>
    </location>
</feature>
<dbReference type="SMART" id="SM00387">
    <property type="entry name" value="HATPase_c"/>
    <property type="match status" value="1"/>
</dbReference>
<protein>
    <recommendedName>
        <fullName evidence="3">histidine kinase</fullName>
        <ecNumber evidence="3">2.7.13.3</ecNumber>
    </recommendedName>
</protein>
<dbReference type="PROSITE" id="PS50109">
    <property type="entry name" value="HIS_KIN"/>
    <property type="match status" value="1"/>
</dbReference>
<sequence length="489" mass="51854">MALLIANIVGLVLLRDSLTDKIDEQLIGLGQSYARGSRHADAPPRNGGRRFAKRLGTNRIVVAFGPDGQRRAAENGASGVSPPALEPFDALAGRANRGEPYTAPATHGDTRWRVVAVRVPSTGGVVVLGTPLDEVDQTADQLLSIDIGVTLVILLGLGLVSRTVVKLGLRPLTRMVEVAEAITHGDLDRRVDHLHPRTEAGQLGDALNSMLARIQSEITARRASEERLRRFVADASHELRTPLTSIRGFAELYRRGGAPPGPTLDDTMARIEQEATRLAVLADEMLLLARLDQRLEPLRGPVDLLQIAADTVRDAHVRAPRRSIRLTALRDDDATLEPVTVSGDESGLRQVAANLVANALHHAPAPATVTVRVGQVQRAAIGAPQARIPANDRRVDGPWAVLEVSDTGPGVPEGQAARVFERFYRADASRGRGSGGGTGLGLAIVAAIVTAHGGRVELRGPADGGASFRVLVPTQPGSPPDPRVTAGRA</sequence>
<dbReference type="Proteomes" id="UP001499978">
    <property type="component" value="Unassembled WGS sequence"/>
</dbReference>
<dbReference type="InterPro" id="IPR005467">
    <property type="entry name" value="His_kinase_dom"/>
</dbReference>
<dbReference type="InterPro" id="IPR003660">
    <property type="entry name" value="HAMP_dom"/>
</dbReference>
<accession>A0ABN3MYS4</accession>
<dbReference type="PROSITE" id="PS50885">
    <property type="entry name" value="HAMP"/>
    <property type="match status" value="1"/>
</dbReference>
<evidence type="ECO:0000313" key="13">
    <source>
        <dbReference type="EMBL" id="GAA2511369.1"/>
    </source>
</evidence>
<dbReference type="SUPFAM" id="SSF158472">
    <property type="entry name" value="HAMP domain-like"/>
    <property type="match status" value="1"/>
</dbReference>
<keyword evidence="10" id="KW-0472">Membrane</keyword>
<proteinExistence type="predicted"/>
<dbReference type="InterPro" id="IPR003661">
    <property type="entry name" value="HisK_dim/P_dom"/>
</dbReference>
<keyword evidence="8" id="KW-1133">Transmembrane helix</keyword>
<dbReference type="SUPFAM" id="SSF47384">
    <property type="entry name" value="Homodimeric domain of signal transducing histidine kinase"/>
    <property type="match status" value="1"/>
</dbReference>
<evidence type="ECO:0000259" key="11">
    <source>
        <dbReference type="PROSITE" id="PS50109"/>
    </source>
</evidence>
<keyword evidence="14" id="KW-1185">Reference proteome</keyword>
<comment type="subcellular location">
    <subcellularLocation>
        <location evidence="2">Cell membrane</location>
    </subcellularLocation>
</comment>
<dbReference type="EC" id="2.7.13.3" evidence="3"/>
<evidence type="ECO:0000256" key="10">
    <source>
        <dbReference type="ARBA" id="ARBA00023136"/>
    </source>
</evidence>
<evidence type="ECO:0000256" key="1">
    <source>
        <dbReference type="ARBA" id="ARBA00000085"/>
    </source>
</evidence>
<dbReference type="CDD" id="cd00082">
    <property type="entry name" value="HisKA"/>
    <property type="match status" value="1"/>
</dbReference>
<evidence type="ECO:0000256" key="9">
    <source>
        <dbReference type="ARBA" id="ARBA00023012"/>
    </source>
</evidence>
<reference evidence="13 14" key="1">
    <citation type="journal article" date="2019" name="Int. J. Syst. Evol. Microbiol.">
        <title>The Global Catalogue of Microorganisms (GCM) 10K type strain sequencing project: providing services to taxonomists for standard genome sequencing and annotation.</title>
        <authorList>
            <consortium name="The Broad Institute Genomics Platform"/>
            <consortium name="The Broad Institute Genome Sequencing Center for Infectious Disease"/>
            <person name="Wu L."/>
            <person name="Ma J."/>
        </authorList>
    </citation>
    <scope>NUCLEOTIDE SEQUENCE [LARGE SCALE GENOMIC DNA]</scope>
    <source>
        <strain evidence="13 14">JCM 3367</strain>
    </source>
</reference>
<dbReference type="SMART" id="SM00304">
    <property type="entry name" value="HAMP"/>
    <property type="match status" value="1"/>
</dbReference>
<dbReference type="Pfam" id="PF00672">
    <property type="entry name" value="HAMP"/>
    <property type="match status" value="1"/>
</dbReference>
<comment type="catalytic activity">
    <reaction evidence="1">
        <text>ATP + protein L-histidine = ADP + protein N-phospho-L-histidine.</text>
        <dbReference type="EC" id="2.7.13.3"/>
    </reaction>
</comment>
<dbReference type="PRINTS" id="PR00344">
    <property type="entry name" value="BCTRLSENSOR"/>
</dbReference>
<dbReference type="CDD" id="cd06225">
    <property type="entry name" value="HAMP"/>
    <property type="match status" value="1"/>
</dbReference>
<dbReference type="RefSeq" id="WP_344166963.1">
    <property type="nucleotide sequence ID" value="NZ_BAAARY010000001.1"/>
</dbReference>
<evidence type="ECO:0000256" key="2">
    <source>
        <dbReference type="ARBA" id="ARBA00004236"/>
    </source>
</evidence>
<keyword evidence="9" id="KW-0902">Two-component regulatory system</keyword>
<dbReference type="Pfam" id="PF02518">
    <property type="entry name" value="HATPase_c"/>
    <property type="match status" value="1"/>
</dbReference>
<keyword evidence="5" id="KW-0808">Transferase</keyword>
<gene>
    <name evidence="13" type="ORF">GCM10010201_02840</name>
</gene>
<keyword evidence="4" id="KW-0597">Phosphoprotein</keyword>
<evidence type="ECO:0000256" key="6">
    <source>
        <dbReference type="ARBA" id="ARBA00022692"/>
    </source>
</evidence>
<evidence type="ECO:0000256" key="7">
    <source>
        <dbReference type="ARBA" id="ARBA00022777"/>
    </source>
</evidence>
<evidence type="ECO:0000256" key="8">
    <source>
        <dbReference type="ARBA" id="ARBA00022989"/>
    </source>
</evidence>
<comment type="caution">
    <text evidence="13">The sequence shown here is derived from an EMBL/GenBank/DDBJ whole genome shotgun (WGS) entry which is preliminary data.</text>
</comment>
<dbReference type="PANTHER" id="PTHR45436">
    <property type="entry name" value="SENSOR HISTIDINE KINASE YKOH"/>
    <property type="match status" value="1"/>
</dbReference>
<dbReference type="Gene3D" id="1.10.287.130">
    <property type="match status" value="1"/>
</dbReference>
<feature type="domain" description="Histidine kinase" evidence="11">
    <location>
        <begin position="234"/>
        <end position="476"/>
    </location>
</feature>
<dbReference type="CDD" id="cd00075">
    <property type="entry name" value="HATPase"/>
    <property type="match status" value="1"/>
</dbReference>
<dbReference type="Gene3D" id="3.30.565.10">
    <property type="entry name" value="Histidine kinase-like ATPase, C-terminal domain"/>
    <property type="match status" value="1"/>
</dbReference>
<keyword evidence="6" id="KW-0812">Transmembrane</keyword>
<keyword evidence="7 13" id="KW-0418">Kinase</keyword>
<dbReference type="InterPro" id="IPR003594">
    <property type="entry name" value="HATPase_dom"/>
</dbReference>
<dbReference type="PANTHER" id="PTHR45436:SF5">
    <property type="entry name" value="SENSOR HISTIDINE KINASE TRCS"/>
    <property type="match status" value="1"/>
</dbReference>
<dbReference type="InterPro" id="IPR050428">
    <property type="entry name" value="TCS_sensor_his_kinase"/>
</dbReference>
<evidence type="ECO:0000313" key="14">
    <source>
        <dbReference type="Proteomes" id="UP001499978"/>
    </source>
</evidence>
<dbReference type="Gene3D" id="6.10.340.10">
    <property type="match status" value="1"/>
</dbReference>
<dbReference type="InterPro" id="IPR036890">
    <property type="entry name" value="HATPase_C_sf"/>
</dbReference>
<evidence type="ECO:0000256" key="4">
    <source>
        <dbReference type="ARBA" id="ARBA00022553"/>
    </source>
</evidence>